<comment type="caution">
    <text evidence="1">The sequence shown here is derived from an EMBL/GenBank/DDBJ whole genome shotgun (WGS) entry which is preliminary data.</text>
</comment>
<evidence type="ECO:0000313" key="2">
    <source>
        <dbReference type="Proteomes" id="UP000481153"/>
    </source>
</evidence>
<protein>
    <submittedName>
        <fullName evidence="1">Uncharacterized protein</fullName>
    </submittedName>
</protein>
<sequence length="77" mass="8207">MVATTIATLSLATLVETTPLLVTLAITGAVTSLVISKPLGRKNFLIASSCYRPVRKQLVVVADVRSNCSRSISDDCR</sequence>
<evidence type="ECO:0000313" key="1">
    <source>
        <dbReference type="EMBL" id="KAF0745372.1"/>
    </source>
</evidence>
<dbReference type="Proteomes" id="UP000481153">
    <property type="component" value="Unassembled WGS sequence"/>
</dbReference>
<name>A0A6G0XXT3_9STRA</name>
<proteinExistence type="predicted"/>
<keyword evidence="2" id="KW-1185">Reference proteome</keyword>
<dbReference type="EMBL" id="VJMJ01000002">
    <property type="protein sequence ID" value="KAF0745372.1"/>
    <property type="molecule type" value="Genomic_DNA"/>
</dbReference>
<organism evidence="1 2">
    <name type="scientific">Aphanomyces euteiches</name>
    <dbReference type="NCBI Taxonomy" id="100861"/>
    <lineage>
        <taxon>Eukaryota</taxon>
        <taxon>Sar</taxon>
        <taxon>Stramenopiles</taxon>
        <taxon>Oomycota</taxon>
        <taxon>Saprolegniomycetes</taxon>
        <taxon>Saprolegniales</taxon>
        <taxon>Verrucalvaceae</taxon>
        <taxon>Aphanomyces</taxon>
    </lineage>
</organism>
<accession>A0A6G0XXT3</accession>
<gene>
    <name evidence="1" type="ORF">Ae201684_000393</name>
</gene>
<reference evidence="1 2" key="1">
    <citation type="submission" date="2019-07" db="EMBL/GenBank/DDBJ databases">
        <title>Genomics analysis of Aphanomyces spp. identifies a new class of oomycete effector associated with host adaptation.</title>
        <authorList>
            <person name="Gaulin E."/>
        </authorList>
    </citation>
    <scope>NUCLEOTIDE SEQUENCE [LARGE SCALE GENOMIC DNA]</scope>
    <source>
        <strain evidence="1 2">ATCC 201684</strain>
    </source>
</reference>
<dbReference type="AlphaFoldDB" id="A0A6G0XXT3"/>